<sequence length="256" mass="28613">MKDRLFCKVLENIEIASNIYKIEIEKVEMLQNIKAGQFLNIKCDDALLLRRPISISYVETDRIGLVIRKSGKGTVVLCNKRKGEMLDVLGPLGNGFTIDEKEQRVIVIGGGIGTAPLLELVKRLEGKDVTVLLGYKTEPYLVNEFEEYVRDVKVATEDGSFGHKGYVTELFIEAIKENSAEMVYACGPEIMLKEVQRICSKYEVKSQISIEERMACGVGACLVCTCKVKAEEKGVKYVRTCKDGPVFSGEEVIFHD</sequence>
<accession>A0A4R2K5K6</accession>
<dbReference type="PIRSF" id="PIRSF006816">
    <property type="entry name" value="Cyc3_hyd_g"/>
    <property type="match status" value="1"/>
</dbReference>
<dbReference type="HAMAP" id="MF_01211">
    <property type="entry name" value="DHODB_Fe_S_bind"/>
    <property type="match status" value="1"/>
</dbReference>
<feature type="domain" description="FAD-binding FR-type" evidence="14">
    <location>
        <begin position="2"/>
        <end position="98"/>
    </location>
</feature>
<dbReference type="Gene3D" id="3.40.50.80">
    <property type="entry name" value="Nucleotide-binding domain of ferredoxin-NADP reductase (FNR) module"/>
    <property type="match status" value="1"/>
</dbReference>
<comment type="cofactor">
    <cofactor evidence="13">
        <name>[2Fe-2S] cluster</name>
        <dbReference type="ChEBI" id="CHEBI:190135"/>
    </cofactor>
    <text evidence="13">Binds 1 [2Fe-2S] cluster per subunit.</text>
</comment>
<dbReference type="PANTHER" id="PTHR43513">
    <property type="entry name" value="DIHYDROOROTATE DEHYDROGENASE B (NAD(+)), ELECTRON TRANSFER SUBUNIT"/>
    <property type="match status" value="1"/>
</dbReference>
<keyword evidence="2 11" id="KW-0813">Transport</keyword>
<dbReference type="InterPro" id="IPR023455">
    <property type="entry name" value="Dihydroorotate_DHASE_ETsu"/>
</dbReference>
<evidence type="ECO:0000256" key="9">
    <source>
        <dbReference type="ARBA" id="ARBA00023004"/>
    </source>
</evidence>
<dbReference type="RefSeq" id="WP_132248182.1">
    <property type="nucleotide sequence ID" value="NZ_SLWV01000043.1"/>
</dbReference>
<comment type="caution">
    <text evidence="15">The sequence shown here is derived from an EMBL/GenBank/DDBJ whole genome shotgun (WGS) entry which is preliminary data.</text>
</comment>
<evidence type="ECO:0000256" key="1">
    <source>
        <dbReference type="ARBA" id="ARBA00006422"/>
    </source>
</evidence>
<dbReference type="GO" id="GO:0009055">
    <property type="term" value="F:electron transfer activity"/>
    <property type="evidence" value="ECO:0007669"/>
    <property type="project" value="UniProtKB-UniRule"/>
</dbReference>
<dbReference type="OrthoDB" id="9789468at2"/>
<dbReference type="GO" id="GO:0016491">
    <property type="term" value="F:oxidoreductase activity"/>
    <property type="evidence" value="ECO:0007669"/>
    <property type="project" value="InterPro"/>
</dbReference>
<keyword evidence="3 11" id="KW-0285">Flavoprotein</keyword>
<evidence type="ECO:0000256" key="11">
    <source>
        <dbReference type="HAMAP-Rule" id="MF_01211"/>
    </source>
</evidence>
<dbReference type="PROSITE" id="PS51384">
    <property type="entry name" value="FAD_FR"/>
    <property type="match status" value="1"/>
</dbReference>
<dbReference type="Pfam" id="PF10418">
    <property type="entry name" value="DHODB_Fe-S_bind"/>
    <property type="match status" value="1"/>
</dbReference>
<dbReference type="PRINTS" id="PR00409">
    <property type="entry name" value="PHDIOXRDTASE"/>
</dbReference>
<evidence type="ECO:0000256" key="6">
    <source>
        <dbReference type="ARBA" id="ARBA00022827"/>
    </source>
</evidence>
<evidence type="ECO:0000313" key="16">
    <source>
        <dbReference type="Proteomes" id="UP000294919"/>
    </source>
</evidence>
<dbReference type="AlphaFoldDB" id="A0A4R2K5K6"/>
<comment type="function">
    <text evidence="11">Responsible for channeling the electrons from the oxidation of dihydroorotate from the FMN redox center in the PyrD type B subunit to the ultimate electron acceptor NAD(+).</text>
</comment>
<evidence type="ECO:0000256" key="7">
    <source>
        <dbReference type="ARBA" id="ARBA00022975"/>
    </source>
</evidence>
<dbReference type="SUPFAM" id="SSF63380">
    <property type="entry name" value="Riboflavin synthase domain-like"/>
    <property type="match status" value="1"/>
</dbReference>
<dbReference type="InterPro" id="IPR050353">
    <property type="entry name" value="PyrK_electron_transfer"/>
</dbReference>
<dbReference type="GO" id="GO:0046872">
    <property type="term" value="F:metal ion binding"/>
    <property type="evidence" value="ECO:0007669"/>
    <property type="project" value="UniProtKB-KW"/>
</dbReference>
<comment type="subunit">
    <text evidence="11">Heterotetramer of 2 PyrK and 2 PyrD type B subunits.</text>
</comment>
<keyword evidence="4 11" id="KW-0001">2Fe-2S</keyword>
<dbReference type="Gene3D" id="2.40.30.10">
    <property type="entry name" value="Translation factors"/>
    <property type="match status" value="1"/>
</dbReference>
<dbReference type="InterPro" id="IPR012165">
    <property type="entry name" value="Cyt_c3_hydrogenase_gsu"/>
</dbReference>
<dbReference type="UniPathway" id="UPA00070">
    <property type="reaction ID" value="UER00945"/>
</dbReference>
<keyword evidence="5 11" id="KW-0479">Metal-binding</keyword>
<reference evidence="15 16" key="1">
    <citation type="submission" date="2019-03" db="EMBL/GenBank/DDBJ databases">
        <title>Genomic Encyclopedia of Type Strains, Phase IV (KMG-IV): sequencing the most valuable type-strain genomes for metagenomic binning, comparative biology and taxonomic classification.</title>
        <authorList>
            <person name="Goeker M."/>
        </authorList>
    </citation>
    <scope>NUCLEOTIDE SEQUENCE [LARGE SCALE GENOMIC DNA]</scope>
    <source>
        <strain evidence="15 16">DSM 102940</strain>
    </source>
</reference>
<evidence type="ECO:0000256" key="2">
    <source>
        <dbReference type="ARBA" id="ARBA00022448"/>
    </source>
</evidence>
<evidence type="ECO:0000256" key="10">
    <source>
        <dbReference type="ARBA" id="ARBA00023014"/>
    </source>
</evidence>
<dbReference type="GO" id="GO:0050660">
    <property type="term" value="F:flavin adenine dinucleotide binding"/>
    <property type="evidence" value="ECO:0007669"/>
    <property type="project" value="InterPro"/>
</dbReference>
<dbReference type="InterPro" id="IPR017938">
    <property type="entry name" value="Riboflavin_synthase-like_b-brl"/>
</dbReference>
<evidence type="ECO:0000256" key="8">
    <source>
        <dbReference type="ARBA" id="ARBA00022982"/>
    </source>
</evidence>
<dbReference type="SUPFAM" id="SSF52343">
    <property type="entry name" value="Ferredoxin reductase-like, C-terminal NADP-linked domain"/>
    <property type="match status" value="1"/>
</dbReference>
<protein>
    <recommendedName>
        <fullName evidence="11">Dihydroorotate dehydrogenase B (NAD(+)), electron transfer subunit</fullName>
    </recommendedName>
    <alternativeName>
        <fullName evidence="11">Dihydroorotate oxidase B, electron transfer subunit</fullName>
    </alternativeName>
</protein>
<keyword evidence="16" id="KW-1185">Reference proteome</keyword>
<dbReference type="Gene3D" id="2.10.240.10">
    <property type="entry name" value="Dihydroorotate dehydrogenase, electron transfer subunit"/>
    <property type="match status" value="1"/>
</dbReference>
<dbReference type="PANTHER" id="PTHR43513:SF3">
    <property type="entry name" value="DIHYDROOROTATE DEHYDROGENASE B (NAD(+)), ELECTRON TRANSFER SUBUNIT-RELATED"/>
    <property type="match status" value="1"/>
</dbReference>
<evidence type="ECO:0000256" key="13">
    <source>
        <dbReference type="PIRSR" id="PIRSR006816-2"/>
    </source>
</evidence>
<keyword evidence="10 11" id="KW-0411">Iron-sulfur</keyword>
<comment type="caution">
    <text evidence="11">Lacks conserved residue(s) required for the propagation of feature annotation.</text>
</comment>
<dbReference type="EMBL" id="SLWV01000043">
    <property type="protein sequence ID" value="TCO68523.1"/>
    <property type="molecule type" value="Genomic_DNA"/>
</dbReference>
<comment type="cofactor">
    <cofactor evidence="11 12">
        <name>FAD</name>
        <dbReference type="ChEBI" id="CHEBI:57692"/>
    </cofactor>
    <text evidence="11 12">Binds 1 FAD per subunit.</text>
</comment>
<gene>
    <name evidence="11" type="primary">pyrK</name>
    <name evidence="15" type="ORF">EV214_14315</name>
</gene>
<evidence type="ECO:0000313" key="15">
    <source>
        <dbReference type="EMBL" id="TCO68523.1"/>
    </source>
</evidence>
<feature type="binding site" evidence="11 13">
    <location>
        <position position="221"/>
    </location>
    <ligand>
        <name>[2Fe-2S] cluster</name>
        <dbReference type="ChEBI" id="CHEBI:190135"/>
    </ligand>
</feature>
<evidence type="ECO:0000256" key="4">
    <source>
        <dbReference type="ARBA" id="ARBA00022714"/>
    </source>
</evidence>
<comment type="pathway">
    <text evidence="11">Pyrimidine metabolism; UMP biosynthesis via de novo pathway; orotate from (S)-dihydroorotate (NAD(+) route): step 1/1.</text>
</comment>
<evidence type="ECO:0000256" key="12">
    <source>
        <dbReference type="PIRSR" id="PIRSR006816-1"/>
    </source>
</evidence>
<keyword evidence="7 11" id="KW-0665">Pyrimidine biosynthesis</keyword>
<feature type="binding site" evidence="11 13">
    <location>
        <position position="241"/>
    </location>
    <ligand>
        <name>[2Fe-2S] cluster</name>
        <dbReference type="ChEBI" id="CHEBI:190135"/>
    </ligand>
</feature>
<comment type="cofactor">
    <cofactor evidence="11">
        <name>[2Fe-2S] cluster</name>
        <dbReference type="ChEBI" id="CHEBI:190135"/>
    </cofactor>
    <text evidence="11">Binds 1 [2Fe-2S] cluster per subunit.</text>
</comment>
<keyword evidence="6 11" id="KW-0274">FAD</keyword>
<feature type="binding site" evidence="11 12">
    <location>
        <begin position="51"/>
        <end position="54"/>
    </location>
    <ligand>
        <name>FAD</name>
        <dbReference type="ChEBI" id="CHEBI:57692"/>
    </ligand>
</feature>
<dbReference type="Pfam" id="PF00175">
    <property type="entry name" value="NAD_binding_1"/>
    <property type="match status" value="1"/>
</dbReference>
<evidence type="ECO:0000256" key="3">
    <source>
        <dbReference type="ARBA" id="ARBA00022630"/>
    </source>
</evidence>
<dbReference type="GO" id="GO:0044205">
    <property type="term" value="P:'de novo' UMP biosynthetic process"/>
    <property type="evidence" value="ECO:0007669"/>
    <property type="project" value="UniProtKB-UniRule"/>
</dbReference>
<dbReference type="Proteomes" id="UP000294919">
    <property type="component" value="Unassembled WGS sequence"/>
</dbReference>
<evidence type="ECO:0000259" key="14">
    <source>
        <dbReference type="PROSITE" id="PS51384"/>
    </source>
</evidence>
<dbReference type="InterPro" id="IPR037117">
    <property type="entry name" value="Dihydroorotate_DH_ele_sf"/>
</dbReference>
<dbReference type="InterPro" id="IPR017927">
    <property type="entry name" value="FAD-bd_FR_type"/>
</dbReference>
<feature type="binding site" evidence="11 12">
    <location>
        <begin position="73"/>
        <end position="74"/>
    </location>
    <ligand>
        <name>FAD</name>
        <dbReference type="ChEBI" id="CHEBI:57692"/>
    </ligand>
</feature>
<feature type="binding site" evidence="11 13">
    <location>
        <position position="216"/>
    </location>
    <ligand>
        <name>[2Fe-2S] cluster</name>
        <dbReference type="ChEBI" id="CHEBI:190135"/>
    </ligand>
</feature>
<dbReference type="CDD" id="cd06218">
    <property type="entry name" value="DHOD_e_trans"/>
    <property type="match status" value="1"/>
</dbReference>
<keyword evidence="8 11" id="KW-0249">Electron transport</keyword>
<feature type="binding site" evidence="12">
    <location>
        <begin position="66"/>
        <end position="68"/>
    </location>
    <ligand>
        <name>FAD</name>
        <dbReference type="ChEBI" id="CHEBI:57692"/>
    </ligand>
</feature>
<keyword evidence="9 11" id="KW-0408">Iron</keyword>
<organism evidence="15 16">
    <name type="scientific">Marinisporobacter balticus</name>
    <dbReference type="NCBI Taxonomy" id="2018667"/>
    <lineage>
        <taxon>Bacteria</taxon>
        <taxon>Bacillati</taxon>
        <taxon>Bacillota</taxon>
        <taxon>Clostridia</taxon>
        <taxon>Peptostreptococcales</taxon>
        <taxon>Thermotaleaceae</taxon>
        <taxon>Marinisporobacter</taxon>
    </lineage>
</organism>
<dbReference type="InterPro" id="IPR001433">
    <property type="entry name" value="OxRdtase_FAD/NAD-bd"/>
</dbReference>
<dbReference type="InterPro" id="IPR039261">
    <property type="entry name" value="FNR_nucleotide-bd"/>
</dbReference>
<dbReference type="NCBIfam" id="NF000798">
    <property type="entry name" value="PRK00054.1-3"/>
    <property type="match status" value="1"/>
</dbReference>
<name>A0A4R2K5K6_9FIRM</name>
<proteinExistence type="inferred from homology"/>
<dbReference type="InterPro" id="IPR019480">
    <property type="entry name" value="Dihydroorotate_DH_Fe-S-bd"/>
</dbReference>
<feature type="binding site" evidence="11 13">
    <location>
        <position position="224"/>
    </location>
    <ligand>
        <name>[2Fe-2S] cluster</name>
        <dbReference type="ChEBI" id="CHEBI:190135"/>
    </ligand>
</feature>
<dbReference type="GO" id="GO:0051537">
    <property type="term" value="F:2 iron, 2 sulfur cluster binding"/>
    <property type="evidence" value="ECO:0007669"/>
    <property type="project" value="UniProtKB-KW"/>
</dbReference>
<comment type="similarity">
    <text evidence="1 11">Belongs to the PyrK family.</text>
</comment>
<evidence type="ECO:0000256" key="5">
    <source>
        <dbReference type="ARBA" id="ARBA00022723"/>
    </source>
</evidence>